<evidence type="ECO:0000313" key="2">
    <source>
        <dbReference type="Proteomes" id="UP001159042"/>
    </source>
</evidence>
<keyword evidence="2" id="KW-1185">Reference proteome</keyword>
<evidence type="ECO:0000313" key="1">
    <source>
        <dbReference type="EMBL" id="KAJ8917437.1"/>
    </source>
</evidence>
<accession>A0AAV8VTX8</accession>
<organism evidence="1 2">
    <name type="scientific">Exocentrus adspersus</name>
    <dbReference type="NCBI Taxonomy" id="1586481"/>
    <lineage>
        <taxon>Eukaryota</taxon>
        <taxon>Metazoa</taxon>
        <taxon>Ecdysozoa</taxon>
        <taxon>Arthropoda</taxon>
        <taxon>Hexapoda</taxon>
        <taxon>Insecta</taxon>
        <taxon>Pterygota</taxon>
        <taxon>Neoptera</taxon>
        <taxon>Endopterygota</taxon>
        <taxon>Coleoptera</taxon>
        <taxon>Polyphaga</taxon>
        <taxon>Cucujiformia</taxon>
        <taxon>Chrysomeloidea</taxon>
        <taxon>Cerambycidae</taxon>
        <taxon>Lamiinae</taxon>
        <taxon>Acanthocinini</taxon>
        <taxon>Exocentrus</taxon>
    </lineage>
</organism>
<dbReference type="AlphaFoldDB" id="A0AAV8VTX8"/>
<feature type="non-terminal residue" evidence="1">
    <location>
        <position position="181"/>
    </location>
</feature>
<dbReference type="Proteomes" id="UP001159042">
    <property type="component" value="Unassembled WGS sequence"/>
</dbReference>
<gene>
    <name evidence="1" type="ORF">NQ315_005484</name>
</gene>
<name>A0AAV8VTX8_9CUCU</name>
<sequence length="181" mass="21283">MKDNPPVRNKNLDIFPDTKNIVVFQNEEMERVKNLVLTGKIPIKQAPPEMAQHPVMLIENHCNKLIAERRAKIKIPKVKIPTYLYWDDTPDPPSGLSIERGHVFRKQGERMCIPYNEYLESTEEEDVERGYMLSEEEFDKIKYEDPLVKQLMNCEVRWKLYNLLSSFGIEKNCMPPAIYLL</sequence>
<comment type="caution">
    <text evidence="1">The sequence shown here is derived from an EMBL/GenBank/DDBJ whole genome shotgun (WGS) entry which is preliminary data.</text>
</comment>
<proteinExistence type="predicted"/>
<reference evidence="1 2" key="1">
    <citation type="journal article" date="2023" name="Insect Mol. Biol.">
        <title>Genome sequencing provides insights into the evolution of gene families encoding plant cell wall-degrading enzymes in longhorned beetles.</title>
        <authorList>
            <person name="Shin N.R."/>
            <person name="Okamura Y."/>
            <person name="Kirsch R."/>
            <person name="Pauchet Y."/>
        </authorList>
    </citation>
    <scope>NUCLEOTIDE SEQUENCE [LARGE SCALE GENOMIC DNA]</scope>
    <source>
        <strain evidence="1">EAD_L_NR</strain>
    </source>
</reference>
<protein>
    <submittedName>
        <fullName evidence="1">Uncharacterized protein</fullName>
    </submittedName>
</protein>
<dbReference type="EMBL" id="JANEYG010000033">
    <property type="protein sequence ID" value="KAJ8917437.1"/>
    <property type="molecule type" value="Genomic_DNA"/>
</dbReference>